<reference evidence="8" key="1">
    <citation type="submission" date="2017-09" db="EMBL/GenBank/DDBJ databases">
        <title>Arcobacter canalis sp. nov., a new species isolated from a water canal contaminated with urban sewage.</title>
        <authorList>
            <person name="Perez-Cataluna A."/>
            <person name="Salas-Masso N."/>
            <person name="Figueras M.J."/>
        </authorList>
    </citation>
    <scope>NUCLEOTIDE SEQUENCE [LARGE SCALE GENOMIC DNA]</scope>
    <source>
        <strain evidence="8">CECT 7727</strain>
    </source>
</reference>
<dbReference type="Proteomes" id="UP000224740">
    <property type="component" value="Unassembled WGS sequence"/>
</dbReference>
<dbReference type="InterPro" id="IPR000551">
    <property type="entry name" value="MerR-type_HTH_dom"/>
</dbReference>
<dbReference type="PANTHER" id="PTHR30204:SF69">
    <property type="entry name" value="MERR-FAMILY TRANSCRIPTIONAL REGULATOR"/>
    <property type="match status" value="1"/>
</dbReference>
<keyword evidence="2" id="KW-0805">Transcription regulation</keyword>
<evidence type="ECO:0000256" key="2">
    <source>
        <dbReference type="ARBA" id="ARBA00023015"/>
    </source>
</evidence>
<sequence>MIEQLFDPKLVSQLLVTIGDVSEVTGIPQRKLRYWEEKGIIISSCQKEGGTRKFDYLNIKKILLIKELLDEGFTLESSVKKVEERIKKLEDAFKKIKEKTQIN</sequence>
<name>A0A347TH31_9BACT</name>
<dbReference type="GO" id="GO:0003700">
    <property type="term" value="F:DNA-binding transcription factor activity"/>
    <property type="evidence" value="ECO:0007669"/>
    <property type="project" value="InterPro"/>
</dbReference>
<protein>
    <submittedName>
        <fullName evidence="7">MerR family transcriptional regulator</fullName>
    </submittedName>
    <submittedName>
        <fullName evidence="6">Transcriptional regulator, MerR family</fullName>
    </submittedName>
</protein>
<proteinExistence type="predicted"/>
<dbReference type="Proteomes" id="UP000264693">
    <property type="component" value="Chromosome"/>
</dbReference>
<dbReference type="PANTHER" id="PTHR30204">
    <property type="entry name" value="REDOX-CYCLING DRUG-SENSING TRANSCRIPTIONAL ACTIVATOR SOXR"/>
    <property type="match status" value="1"/>
</dbReference>
<keyword evidence="3" id="KW-0238">DNA-binding</keyword>
<dbReference type="PROSITE" id="PS50937">
    <property type="entry name" value="HTH_MERR_2"/>
    <property type="match status" value="1"/>
</dbReference>
<keyword evidence="4" id="KW-0804">Transcription</keyword>
<evidence type="ECO:0000256" key="3">
    <source>
        <dbReference type="ARBA" id="ARBA00023125"/>
    </source>
</evidence>
<evidence type="ECO:0000256" key="4">
    <source>
        <dbReference type="ARBA" id="ARBA00023163"/>
    </source>
</evidence>
<evidence type="ECO:0000313" key="9">
    <source>
        <dbReference type="Proteomes" id="UP000264693"/>
    </source>
</evidence>
<reference evidence="6 9" key="3">
    <citation type="submission" date="2018-08" db="EMBL/GenBank/DDBJ databases">
        <title>Complete genome of the Arcobacter marinus type strain JCM 15502.</title>
        <authorList>
            <person name="Miller W.G."/>
            <person name="Yee E."/>
            <person name="Huynh S."/>
            <person name="Parker C.T."/>
        </authorList>
    </citation>
    <scope>NUCLEOTIDE SEQUENCE [LARGE SCALE GENOMIC DNA]</scope>
    <source>
        <strain evidence="6 9">JCM 15502</strain>
    </source>
</reference>
<dbReference type="InterPro" id="IPR047057">
    <property type="entry name" value="MerR_fam"/>
</dbReference>
<dbReference type="KEGG" id="amar:AMRN_0109"/>
<dbReference type="SMART" id="SM00422">
    <property type="entry name" value="HTH_MERR"/>
    <property type="match status" value="1"/>
</dbReference>
<accession>A0A347TH31</accession>
<evidence type="ECO:0000313" key="7">
    <source>
        <dbReference type="EMBL" id="PHO14970.1"/>
    </source>
</evidence>
<reference evidence="7" key="2">
    <citation type="submission" date="2017-09" db="EMBL/GenBank/DDBJ databases">
        <authorList>
            <person name="Perez-Cataluna A."/>
            <person name="Figueras M.J."/>
            <person name="Salas-Masso N."/>
        </authorList>
    </citation>
    <scope>NUCLEOTIDE SEQUENCE</scope>
    <source>
        <strain evidence="7">CECT 7727</strain>
    </source>
</reference>
<dbReference type="CDD" id="cd01105">
    <property type="entry name" value="HTH_GlnR-like"/>
    <property type="match status" value="1"/>
</dbReference>
<evidence type="ECO:0000313" key="8">
    <source>
        <dbReference type="Proteomes" id="UP000224740"/>
    </source>
</evidence>
<dbReference type="EMBL" id="NXAO01000041">
    <property type="protein sequence ID" value="PHO14970.1"/>
    <property type="molecule type" value="Genomic_DNA"/>
</dbReference>
<dbReference type="AlphaFoldDB" id="A0A347TH31"/>
<evidence type="ECO:0000259" key="5">
    <source>
        <dbReference type="PROSITE" id="PS50937"/>
    </source>
</evidence>
<dbReference type="Pfam" id="PF13411">
    <property type="entry name" value="MerR_1"/>
    <property type="match status" value="1"/>
</dbReference>
<dbReference type="RefSeq" id="WP_099311385.1">
    <property type="nucleotide sequence ID" value="NZ_CP032101.1"/>
</dbReference>
<evidence type="ECO:0000313" key="6">
    <source>
        <dbReference type="EMBL" id="AXX85909.1"/>
    </source>
</evidence>
<evidence type="ECO:0000256" key="1">
    <source>
        <dbReference type="ARBA" id="ARBA00022491"/>
    </source>
</evidence>
<feature type="domain" description="HTH merR-type" evidence="5">
    <location>
        <begin position="15"/>
        <end position="76"/>
    </location>
</feature>
<dbReference type="SUPFAM" id="SSF46955">
    <property type="entry name" value="Putative DNA-binding domain"/>
    <property type="match status" value="1"/>
</dbReference>
<gene>
    <name evidence="6" type="ORF">AMRN_0109</name>
    <name evidence="7" type="ORF">CPH92_08935</name>
</gene>
<dbReference type="GO" id="GO:0003677">
    <property type="term" value="F:DNA binding"/>
    <property type="evidence" value="ECO:0007669"/>
    <property type="project" value="UniProtKB-KW"/>
</dbReference>
<dbReference type="Gene3D" id="1.10.1660.10">
    <property type="match status" value="1"/>
</dbReference>
<dbReference type="InterPro" id="IPR009061">
    <property type="entry name" value="DNA-bd_dom_put_sf"/>
</dbReference>
<keyword evidence="8" id="KW-1185">Reference proteome</keyword>
<dbReference type="EMBL" id="CP032101">
    <property type="protein sequence ID" value="AXX85909.1"/>
    <property type="molecule type" value="Genomic_DNA"/>
</dbReference>
<keyword evidence="1" id="KW-0678">Repressor</keyword>
<organism evidence="6 9">
    <name type="scientific">Malaciobacter marinus</name>
    <dbReference type="NCBI Taxonomy" id="505249"/>
    <lineage>
        <taxon>Bacteria</taxon>
        <taxon>Pseudomonadati</taxon>
        <taxon>Campylobacterota</taxon>
        <taxon>Epsilonproteobacteria</taxon>
        <taxon>Campylobacterales</taxon>
        <taxon>Arcobacteraceae</taxon>
        <taxon>Malaciobacter</taxon>
    </lineage>
</organism>